<dbReference type="InterPro" id="IPR011008">
    <property type="entry name" value="Dimeric_a/b-barrel"/>
</dbReference>
<evidence type="ECO:0000313" key="5">
    <source>
        <dbReference type="EMBL" id="GMA90530.1"/>
    </source>
</evidence>
<keyword evidence="1" id="KW-0805">Transcription regulation</keyword>
<reference evidence="6" key="1">
    <citation type="journal article" date="2019" name="Int. J. Syst. Evol. Microbiol.">
        <title>The Global Catalogue of Microorganisms (GCM) 10K type strain sequencing project: providing services to taxonomists for standard genome sequencing and annotation.</title>
        <authorList>
            <consortium name="The Broad Institute Genomics Platform"/>
            <consortium name="The Broad Institute Genome Sequencing Center for Infectious Disease"/>
            <person name="Wu L."/>
            <person name="Ma J."/>
        </authorList>
    </citation>
    <scope>NUCLEOTIDE SEQUENCE [LARGE SCALE GENOMIC DNA]</scope>
    <source>
        <strain evidence="6">NBRC 108755</strain>
    </source>
</reference>
<dbReference type="PROSITE" id="PS00519">
    <property type="entry name" value="HTH_ASNC_1"/>
    <property type="match status" value="1"/>
</dbReference>
<dbReference type="PANTHER" id="PTHR30154">
    <property type="entry name" value="LEUCINE-RESPONSIVE REGULATORY PROTEIN"/>
    <property type="match status" value="1"/>
</dbReference>
<evidence type="ECO:0000259" key="4">
    <source>
        <dbReference type="PROSITE" id="PS50956"/>
    </source>
</evidence>
<evidence type="ECO:0000313" key="6">
    <source>
        <dbReference type="Proteomes" id="UP001157069"/>
    </source>
</evidence>
<dbReference type="InterPro" id="IPR000485">
    <property type="entry name" value="AsnC-type_HTH_dom"/>
</dbReference>
<dbReference type="PROSITE" id="PS50956">
    <property type="entry name" value="HTH_ASNC_2"/>
    <property type="match status" value="1"/>
</dbReference>
<keyword evidence="6" id="KW-1185">Reference proteome</keyword>
<comment type="caution">
    <text evidence="5">The sequence shown here is derived from an EMBL/GenBank/DDBJ whole genome shotgun (WGS) entry which is preliminary data.</text>
</comment>
<dbReference type="PRINTS" id="PR00033">
    <property type="entry name" value="HTHASNC"/>
</dbReference>
<evidence type="ECO:0000256" key="3">
    <source>
        <dbReference type="ARBA" id="ARBA00023163"/>
    </source>
</evidence>
<proteinExistence type="predicted"/>
<name>A0ABQ6JTD3_9MICO</name>
<dbReference type="Gene3D" id="1.10.10.10">
    <property type="entry name" value="Winged helix-like DNA-binding domain superfamily/Winged helix DNA-binding domain"/>
    <property type="match status" value="1"/>
</dbReference>
<organism evidence="5 6">
    <name type="scientific">Homoserinibacter gongjuensis</name>
    <dbReference type="NCBI Taxonomy" id="1162968"/>
    <lineage>
        <taxon>Bacteria</taxon>
        <taxon>Bacillati</taxon>
        <taxon>Actinomycetota</taxon>
        <taxon>Actinomycetes</taxon>
        <taxon>Micrococcales</taxon>
        <taxon>Microbacteriaceae</taxon>
        <taxon>Homoserinibacter</taxon>
    </lineage>
</organism>
<dbReference type="Proteomes" id="UP001157069">
    <property type="component" value="Unassembled WGS sequence"/>
</dbReference>
<dbReference type="InterPro" id="IPR019888">
    <property type="entry name" value="Tscrpt_reg_AsnC-like"/>
</dbReference>
<dbReference type="InterPro" id="IPR019885">
    <property type="entry name" value="Tscrpt_reg_HTH_AsnC-type_CS"/>
</dbReference>
<evidence type="ECO:0000256" key="2">
    <source>
        <dbReference type="ARBA" id="ARBA00023125"/>
    </source>
</evidence>
<dbReference type="Pfam" id="PF01037">
    <property type="entry name" value="AsnC_trans_reg"/>
    <property type="match status" value="1"/>
</dbReference>
<evidence type="ECO:0000256" key="1">
    <source>
        <dbReference type="ARBA" id="ARBA00023015"/>
    </source>
</evidence>
<keyword evidence="2" id="KW-0238">DNA-binding</keyword>
<dbReference type="Gene3D" id="3.30.70.920">
    <property type="match status" value="1"/>
</dbReference>
<dbReference type="EMBL" id="BSVA01000001">
    <property type="protein sequence ID" value="GMA90530.1"/>
    <property type="molecule type" value="Genomic_DNA"/>
</dbReference>
<sequence length="162" mass="17761">MPAQDSSGGRRLDATDRAILHELERDGRVSNSELASRVGVSESTCHKRVRALVEAGVITGFHAEIDQSSLGLALEALIAIRLHAHARGDLRRFQAYLEQLPATRRVYFVAGDRDFLVHVAVRDAAQLRELVSDTISLRPEVAATNTSLIFDHAPGRQSTLGR</sequence>
<dbReference type="SMART" id="SM00344">
    <property type="entry name" value="HTH_ASNC"/>
    <property type="match status" value="1"/>
</dbReference>
<protein>
    <submittedName>
        <fullName evidence="5">AsnC family transcriptional regulator</fullName>
    </submittedName>
</protein>
<dbReference type="SUPFAM" id="SSF54909">
    <property type="entry name" value="Dimeric alpha+beta barrel"/>
    <property type="match status" value="1"/>
</dbReference>
<keyword evidence="3" id="KW-0804">Transcription</keyword>
<dbReference type="InterPro" id="IPR011991">
    <property type="entry name" value="ArsR-like_HTH"/>
</dbReference>
<dbReference type="CDD" id="cd00090">
    <property type="entry name" value="HTH_ARSR"/>
    <property type="match status" value="1"/>
</dbReference>
<dbReference type="InterPro" id="IPR036390">
    <property type="entry name" value="WH_DNA-bd_sf"/>
</dbReference>
<dbReference type="SUPFAM" id="SSF46785">
    <property type="entry name" value="Winged helix' DNA-binding domain"/>
    <property type="match status" value="1"/>
</dbReference>
<accession>A0ABQ6JTD3</accession>
<dbReference type="InterPro" id="IPR036388">
    <property type="entry name" value="WH-like_DNA-bd_sf"/>
</dbReference>
<feature type="domain" description="HTH asnC-type" evidence="4">
    <location>
        <begin position="12"/>
        <end position="73"/>
    </location>
</feature>
<gene>
    <name evidence="5" type="ORF">GCM10025869_10590</name>
</gene>
<dbReference type="InterPro" id="IPR019887">
    <property type="entry name" value="Tscrpt_reg_AsnC/Lrp_C"/>
</dbReference>
<dbReference type="PANTHER" id="PTHR30154:SF54">
    <property type="entry name" value="POSSIBLE TRANSCRIPTIONAL REGULATORY PROTEIN (PROBABLY LRP_ASNC-FAMILY)"/>
    <property type="match status" value="1"/>
</dbReference>
<dbReference type="Pfam" id="PF13412">
    <property type="entry name" value="HTH_24"/>
    <property type="match status" value="1"/>
</dbReference>
<dbReference type="RefSeq" id="WP_284298346.1">
    <property type="nucleotide sequence ID" value="NZ_BSVA01000001.1"/>
</dbReference>